<evidence type="ECO:0000256" key="10">
    <source>
        <dbReference type="ARBA" id="ARBA00023049"/>
    </source>
</evidence>
<keyword evidence="14" id="KW-0175">Coiled coil</keyword>
<dbReference type="Pfam" id="PF01963">
    <property type="entry name" value="TraB_PrgY_gumN"/>
    <property type="match status" value="1"/>
</dbReference>
<evidence type="ECO:0000256" key="14">
    <source>
        <dbReference type="SAM" id="Coils"/>
    </source>
</evidence>
<evidence type="ECO:0000256" key="12">
    <source>
        <dbReference type="ARBA" id="ARBA00023180"/>
    </source>
</evidence>
<dbReference type="GO" id="GO:0046872">
    <property type="term" value="F:metal ion binding"/>
    <property type="evidence" value="ECO:0007669"/>
    <property type="project" value="UniProtKB-UniRule"/>
</dbReference>
<keyword evidence="11" id="KW-0472">Membrane</keyword>
<keyword evidence="15" id="KW-1185">Reference proteome</keyword>
<comment type="subcellular location">
    <subcellularLocation>
        <location evidence="13">Cell membrane</location>
        <topology evidence="13">Single-pass type I membrane protein</topology>
    </subcellularLocation>
    <subcellularLocation>
        <location evidence="2">Membrane</location>
        <topology evidence="2">Single-pass type I membrane protein</topology>
    </subcellularLocation>
</comment>
<dbReference type="PANTHER" id="PTHR31120:SF6">
    <property type="entry name" value="METALLOPROTEASE TIKI HOMOLOG"/>
    <property type="match status" value="1"/>
</dbReference>
<dbReference type="GO" id="GO:0030178">
    <property type="term" value="P:negative regulation of Wnt signaling pathway"/>
    <property type="evidence" value="ECO:0007669"/>
    <property type="project" value="UniProtKB-UniRule"/>
</dbReference>
<organism evidence="15 16">
    <name type="scientific">Acrobeloides nanus</name>
    <dbReference type="NCBI Taxonomy" id="290746"/>
    <lineage>
        <taxon>Eukaryota</taxon>
        <taxon>Metazoa</taxon>
        <taxon>Ecdysozoa</taxon>
        <taxon>Nematoda</taxon>
        <taxon>Chromadorea</taxon>
        <taxon>Rhabditida</taxon>
        <taxon>Tylenchina</taxon>
        <taxon>Cephalobomorpha</taxon>
        <taxon>Cephaloboidea</taxon>
        <taxon>Cephalobidae</taxon>
        <taxon>Acrobeloides</taxon>
    </lineage>
</organism>
<evidence type="ECO:0000313" key="16">
    <source>
        <dbReference type="WBParaSite" id="ACRNAN_scaffold3591.g23315.t1"/>
    </source>
</evidence>
<evidence type="ECO:0000256" key="13">
    <source>
        <dbReference type="RuleBase" id="RU369069"/>
    </source>
</evidence>
<keyword evidence="6 13" id="KW-0479">Metal-binding</keyword>
<dbReference type="EC" id="3.4.-.-" evidence="13"/>
<dbReference type="GO" id="GO:0016055">
    <property type="term" value="P:Wnt signaling pathway"/>
    <property type="evidence" value="ECO:0007669"/>
    <property type="project" value="UniProtKB-KW"/>
</dbReference>
<accession>A0A914DQ93</accession>
<feature type="coiled-coil region" evidence="14">
    <location>
        <begin position="92"/>
        <end position="119"/>
    </location>
</feature>
<keyword evidence="7 13" id="KW-0732">Signal</keyword>
<reference evidence="16" key="1">
    <citation type="submission" date="2022-11" db="UniProtKB">
        <authorList>
            <consortium name="WormBaseParasite"/>
        </authorList>
    </citation>
    <scope>IDENTIFICATION</scope>
</reference>
<dbReference type="Proteomes" id="UP000887540">
    <property type="component" value="Unplaced"/>
</dbReference>
<evidence type="ECO:0000256" key="9">
    <source>
        <dbReference type="ARBA" id="ARBA00022989"/>
    </source>
</evidence>
<keyword evidence="12" id="KW-0325">Glycoprotein</keyword>
<comment type="cofactor">
    <cofactor evidence="13">
        <name>Mn(2+)</name>
        <dbReference type="ChEBI" id="CHEBI:29035"/>
    </cofactor>
    <cofactor evidence="13">
        <name>Co(2+)</name>
        <dbReference type="ChEBI" id="CHEBI:48828"/>
    </cofactor>
    <text evidence="13">Divalent metal cations. Mn(2+) or Co(2+).</text>
</comment>
<dbReference type="PANTHER" id="PTHR31120">
    <property type="entry name" value="METALLOPROTEASE TIKI"/>
    <property type="match status" value="1"/>
</dbReference>
<name>A0A914DQ93_9BILA</name>
<keyword evidence="8 13" id="KW-0378">Hydrolase</keyword>
<sequence>MFERLERQMDNMQPKDMDDEEWEKLWQSSKLHNIIFTLINAVTKDISARDMRKIKELEFEYFLGREAQKQNKTIAFVEPLEVFCDYKSDLTKEELHYDLDKQLKQLEEIQQVVQEMGSKEYSKMKIQGMEGFHEDYQNTTNKYLCGEWKEPKKIKPANKKPGSWSKNEKIEYEIHRKHEDFLLFTRTKKWIPKIESLLTENPKSQIFFALGTRHFLGQEGLERIFDNKPGYKVYSLDVVNIKPKLKDRKNSDEL</sequence>
<evidence type="ECO:0000256" key="4">
    <source>
        <dbReference type="ARBA" id="ARBA00022670"/>
    </source>
</evidence>
<dbReference type="InterPro" id="IPR002816">
    <property type="entry name" value="TraB/PrgY/GumN_fam"/>
</dbReference>
<evidence type="ECO:0000256" key="6">
    <source>
        <dbReference type="ARBA" id="ARBA00022723"/>
    </source>
</evidence>
<protein>
    <recommendedName>
        <fullName evidence="13">Metalloprotease TIKI homolog</fullName>
        <ecNumber evidence="13">3.4.-.-</ecNumber>
    </recommendedName>
</protein>
<dbReference type="AlphaFoldDB" id="A0A914DQ93"/>
<keyword evidence="5" id="KW-0812">Transmembrane</keyword>
<evidence type="ECO:0000256" key="1">
    <source>
        <dbReference type="ARBA" id="ARBA00001941"/>
    </source>
</evidence>
<dbReference type="WBParaSite" id="ACRNAN_scaffold3591.g23315.t1">
    <property type="protein sequence ID" value="ACRNAN_scaffold3591.g23315.t1"/>
    <property type="gene ID" value="ACRNAN_scaffold3591.g23315"/>
</dbReference>
<comment type="function">
    <text evidence="13">Metalloprotease that acts as a negative regulator of the Wnt signaling pathway.</text>
</comment>
<evidence type="ECO:0000256" key="5">
    <source>
        <dbReference type="ARBA" id="ARBA00022692"/>
    </source>
</evidence>
<keyword evidence="13" id="KW-1003">Cell membrane</keyword>
<evidence type="ECO:0000313" key="15">
    <source>
        <dbReference type="Proteomes" id="UP000887540"/>
    </source>
</evidence>
<dbReference type="GO" id="GO:0005886">
    <property type="term" value="C:plasma membrane"/>
    <property type="evidence" value="ECO:0007669"/>
    <property type="project" value="UniProtKB-SubCell"/>
</dbReference>
<keyword evidence="9" id="KW-1133">Transmembrane helix</keyword>
<evidence type="ECO:0000256" key="8">
    <source>
        <dbReference type="ARBA" id="ARBA00022801"/>
    </source>
</evidence>
<keyword evidence="4 13" id="KW-0645">Protease</keyword>
<keyword evidence="10 13" id="KW-0482">Metalloprotease</keyword>
<dbReference type="InterPro" id="IPR040230">
    <property type="entry name" value="TIKI1/2-like"/>
</dbReference>
<evidence type="ECO:0000256" key="7">
    <source>
        <dbReference type="ARBA" id="ARBA00022729"/>
    </source>
</evidence>
<comment type="similarity">
    <text evidence="3 13">Belongs to the TIKI family.</text>
</comment>
<evidence type="ECO:0000256" key="3">
    <source>
        <dbReference type="ARBA" id="ARBA00008261"/>
    </source>
</evidence>
<evidence type="ECO:0000256" key="11">
    <source>
        <dbReference type="ARBA" id="ARBA00023136"/>
    </source>
</evidence>
<dbReference type="GO" id="GO:0006508">
    <property type="term" value="P:proteolysis"/>
    <property type="evidence" value="ECO:0007669"/>
    <property type="project" value="UniProtKB-KW"/>
</dbReference>
<comment type="cofactor">
    <cofactor evidence="1">
        <name>Co(2+)</name>
        <dbReference type="ChEBI" id="CHEBI:48828"/>
    </cofactor>
</comment>
<proteinExistence type="inferred from homology"/>
<keyword evidence="13" id="KW-0879">Wnt signaling pathway</keyword>
<evidence type="ECO:0000256" key="2">
    <source>
        <dbReference type="ARBA" id="ARBA00004479"/>
    </source>
</evidence>
<dbReference type="GO" id="GO:0004222">
    <property type="term" value="F:metalloendopeptidase activity"/>
    <property type="evidence" value="ECO:0007669"/>
    <property type="project" value="UniProtKB-UniRule"/>
</dbReference>